<dbReference type="Proteomes" id="UP000266340">
    <property type="component" value="Unassembled WGS sequence"/>
</dbReference>
<dbReference type="InterPro" id="IPR013538">
    <property type="entry name" value="ASHA1/2-like_C"/>
</dbReference>
<protein>
    <submittedName>
        <fullName evidence="3">ATPase</fullName>
    </submittedName>
</protein>
<sequence>MTTTTADREIVITRMFEAPRTLVFQAWTDNRHLARWWGLTGFTITTRSQDFRPGGEWRFDMHGPDGTDYPNKIVYGDIEPPERLVYIHGDDSDDGGHFEVTVTFEEQGSGTLLTMRSLFPTAEERDRVVREYGAIEGGKQTLDRLAEFLAS</sequence>
<proteinExistence type="inferred from homology"/>
<dbReference type="RefSeq" id="WP_119151391.1">
    <property type="nucleotide sequence ID" value="NZ_JBHSOV010000041.1"/>
</dbReference>
<comment type="caution">
    <text evidence="3">The sequence shown here is derived from an EMBL/GenBank/DDBJ whole genome shotgun (WGS) entry which is preliminary data.</text>
</comment>
<dbReference type="AlphaFoldDB" id="A0A398CMJ9"/>
<keyword evidence="4" id="KW-1185">Reference proteome</keyword>
<gene>
    <name evidence="3" type="ORF">D3H35_22180</name>
</gene>
<name>A0A398CMJ9_9BACL</name>
<dbReference type="Gene3D" id="3.30.530.20">
    <property type="match status" value="1"/>
</dbReference>
<organism evidence="3 4">
    <name type="scientific">Cohnella faecalis</name>
    <dbReference type="NCBI Taxonomy" id="2315694"/>
    <lineage>
        <taxon>Bacteria</taxon>
        <taxon>Bacillati</taxon>
        <taxon>Bacillota</taxon>
        <taxon>Bacilli</taxon>
        <taxon>Bacillales</taxon>
        <taxon>Paenibacillaceae</taxon>
        <taxon>Cohnella</taxon>
    </lineage>
</organism>
<comment type="similarity">
    <text evidence="1">Belongs to the AHA1 family.</text>
</comment>
<evidence type="ECO:0000313" key="4">
    <source>
        <dbReference type="Proteomes" id="UP000266340"/>
    </source>
</evidence>
<evidence type="ECO:0000313" key="3">
    <source>
        <dbReference type="EMBL" id="RIE01127.1"/>
    </source>
</evidence>
<accession>A0A398CMJ9</accession>
<reference evidence="3 4" key="1">
    <citation type="submission" date="2018-09" db="EMBL/GenBank/DDBJ databases">
        <title>Cohnella cavernae sp. nov., isolated from a karst cave.</title>
        <authorList>
            <person name="Zhu H."/>
        </authorList>
    </citation>
    <scope>NUCLEOTIDE SEQUENCE [LARGE SCALE GENOMIC DNA]</scope>
    <source>
        <strain evidence="3 4">K2E09-144</strain>
    </source>
</reference>
<dbReference type="Pfam" id="PF08327">
    <property type="entry name" value="AHSA1"/>
    <property type="match status" value="1"/>
</dbReference>
<dbReference type="SUPFAM" id="SSF55961">
    <property type="entry name" value="Bet v1-like"/>
    <property type="match status" value="1"/>
</dbReference>
<evidence type="ECO:0000259" key="2">
    <source>
        <dbReference type="Pfam" id="PF08327"/>
    </source>
</evidence>
<dbReference type="CDD" id="cd08894">
    <property type="entry name" value="SRPBCC_CalC_Aha1-like_1"/>
    <property type="match status" value="1"/>
</dbReference>
<feature type="domain" description="Activator of Hsp90 ATPase homologue 1/2-like C-terminal" evidence="2">
    <location>
        <begin position="18"/>
        <end position="149"/>
    </location>
</feature>
<dbReference type="EMBL" id="QXJM01000040">
    <property type="protein sequence ID" value="RIE01127.1"/>
    <property type="molecule type" value="Genomic_DNA"/>
</dbReference>
<dbReference type="OrthoDB" id="118413at2"/>
<dbReference type="InterPro" id="IPR023393">
    <property type="entry name" value="START-like_dom_sf"/>
</dbReference>
<evidence type="ECO:0000256" key="1">
    <source>
        <dbReference type="ARBA" id="ARBA00006817"/>
    </source>
</evidence>